<feature type="region of interest" description="Disordered" evidence="2">
    <location>
        <begin position="429"/>
        <end position="451"/>
    </location>
</feature>
<feature type="compositionally biased region" description="Pro residues" evidence="2">
    <location>
        <begin position="722"/>
        <end position="732"/>
    </location>
</feature>
<feature type="region of interest" description="Disordered" evidence="2">
    <location>
        <begin position="698"/>
        <end position="795"/>
    </location>
</feature>
<evidence type="ECO:0000256" key="1">
    <source>
        <dbReference type="ARBA" id="ARBA00022581"/>
    </source>
</evidence>
<feature type="region of interest" description="Disordered" evidence="2">
    <location>
        <begin position="526"/>
        <end position="565"/>
    </location>
</feature>
<feature type="region of interest" description="Disordered" evidence="2">
    <location>
        <begin position="1139"/>
        <end position="1167"/>
    </location>
</feature>
<dbReference type="Proteomes" id="UP000214646">
    <property type="component" value="Unassembled WGS sequence"/>
</dbReference>
<feature type="compositionally biased region" description="Basic and acidic residues" evidence="2">
    <location>
        <begin position="531"/>
        <end position="558"/>
    </location>
</feature>
<proteinExistence type="predicted"/>
<keyword evidence="4" id="KW-1185">Reference proteome</keyword>
<sequence length="1330" mass="143638">MWTPRRIGFLLLGMVAFTTAYVIYARALGGVDGLPELPPRYLPQHNGTTQPVIPDGNGISPTYAQLYRAFGQGCLEVVDDISYKLRIERRDKGLVFACGQPDYGQPPSKFVPVSPFSLAFFGKQNPNALPGEVQEISTLHSDRAILQFDRPVSGVRDMTEAKLLGIQLDSIPDMPSRDPRRGRIWVTNNQKSSDPGQFMEFRTPGPLFYQSTDEPDQPARADAPQIWTAAAVEMIDRRNLPRPLRSTNYATATTAGDDFQNTSNALADIMLGFTLPPPTVTADGMKIYLRRETGGGNTSGSSYSGVRLIELPDRVNMHLWTSAGSAFPGSSDGGETPVVVPDPPLAATALAGGLLDAAAAWRKMNEKTLLEITTPGMFRFDMQTNIARFETTVDQNLGLPNQVSVTRHSANGTKDHLFCRILQIEFENESNTPAKPGSPPPKPANTSKESGMKIKKVTATGDYVYVSVEAEQLIAQGNELIYTIEPNGLKSTTVLRGTPVYAVRDKNELTGGQKTPAVTGEIVLVSTEPPPEPKSKPAEPKSKPEPKAETVAKRDATPKPKKQTTINVNGAGEIKLFDHATNETSLRATWGRCLIHEKVVVGNAEQDLLKFEGNGGFYDVKANTKITAERLWLWLAPAPPAPGDEKPKDKSPAGGGAFGGSSQSLPQRLLAVGDVKSDSADLIIGMPDQPPVDQLNVWFRDTLPPPEPVAATATAGAGATPGSPPAAAPVPGPTGTTPPVAAATAPPPVAPAAPGEKGSEPKLVVPVAPDQVAAKPDAKPKAPEKAPEPEKSKPIVLSAREIDSWVVRYPVKTPPPAAKPDAPVDPAAEPVKPSTSLKYEMERTNCRDRVRVTQEPSDPVKNPRGLDITGVKMNIDQSRAGGVMTVYGTPAAIARVIFEDMTLYGPVVVINQPDNSVAVDGIGTLVMPSSSGTPGGGSADRPNEMIINWMTSMRFFGAKQTAEFLGQVTAVQQPTREFFLPKREIAPGPRSVVRVSARPEPSSLQPAAAVSDGTWTRRSLWCYRLDVTFDRPIYFNNFKRTSKSGPKRPPKIGPDGKPEPEDESAKLKTAVGIPMPADEAAKFNGRAPTDVIILDETIDKRNKWVKVQRIVGTQIDLRNEPKEQQVIANGPGEVRLLKHEDEDSGQGPGPGARTQANTPPKKTDPKAKQVMKLTIVKFNFRMVGVDKAGVYQEATFDGDGTKVWQTPTENLYLTFPDHQPPKDHVFLSCSELLRVSSSKPDKDGPTDQRMEALGNGVFDNGEYQGTASRITNDGNITVLEGSDKRMAELSPVRRGVGNSESTRARKIFYYKDGRIFGDESGTGSFQTRPK</sequence>
<evidence type="ECO:0000313" key="3">
    <source>
        <dbReference type="EMBL" id="OWK43927.1"/>
    </source>
</evidence>
<organism evidence="3 4">
    <name type="scientific">Fimbriiglobus ruber</name>
    <dbReference type="NCBI Taxonomy" id="1908690"/>
    <lineage>
        <taxon>Bacteria</taxon>
        <taxon>Pseudomonadati</taxon>
        <taxon>Planctomycetota</taxon>
        <taxon>Planctomycetia</taxon>
        <taxon>Gemmatales</taxon>
        <taxon>Gemmataceae</taxon>
        <taxon>Fimbriiglobus</taxon>
    </lineage>
</organism>
<dbReference type="RefSeq" id="WP_088254712.1">
    <property type="nucleotide sequence ID" value="NZ_NIDE01000004.1"/>
</dbReference>
<reference evidence="4" key="1">
    <citation type="submission" date="2017-06" db="EMBL/GenBank/DDBJ databases">
        <title>Genome analysis of Fimbriiglobus ruber SP5, the first member of the order Planctomycetales with confirmed chitinolytic capability.</title>
        <authorList>
            <person name="Ravin N.V."/>
            <person name="Rakitin A.L."/>
            <person name="Ivanova A.A."/>
            <person name="Beletsky A.V."/>
            <person name="Kulichevskaya I.S."/>
            <person name="Mardanov A.V."/>
            <person name="Dedysh S.N."/>
        </authorList>
    </citation>
    <scope>NUCLEOTIDE SEQUENCE [LARGE SCALE GENOMIC DNA]</scope>
    <source>
        <strain evidence="4">SP5</strain>
    </source>
</reference>
<comment type="caution">
    <text evidence="3">The sequence shown here is derived from an EMBL/GenBank/DDBJ whole genome shotgun (WGS) entry which is preliminary data.</text>
</comment>
<feature type="region of interest" description="Disordered" evidence="2">
    <location>
        <begin position="172"/>
        <end position="197"/>
    </location>
</feature>
<feature type="region of interest" description="Disordered" evidence="2">
    <location>
        <begin position="637"/>
        <end position="665"/>
    </location>
</feature>
<gene>
    <name evidence="3" type="ORF">FRUB_03526</name>
</gene>
<dbReference type="OrthoDB" id="233617at2"/>
<accession>A0A225E675</accession>
<feature type="compositionally biased region" description="Basic residues" evidence="2">
    <location>
        <begin position="1040"/>
        <end position="1050"/>
    </location>
</feature>
<dbReference type="PANTHER" id="PTHR13037">
    <property type="entry name" value="FORMIN"/>
    <property type="match status" value="1"/>
</dbReference>
<keyword evidence="1" id="KW-0945">Host-virus interaction</keyword>
<feature type="compositionally biased region" description="Basic and acidic residues" evidence="2">
    <location>
        <begin position="1054"/>
        <end position="1065"/>
    </location>
</feature>
<protein>
    <submittedName>
        <fullName evidence="3">Uncharacterized protein</fullName>
    </submittedName>
</protein>
<feature type="compositionally biased region" description="Low complexity" evidence="2">
    <location>
        <begin position="733"/>
        <end position="744"/>
    </location>
</feature>
<dbReference type="EMBL" id="NIDE01000004">
    <property type="protein sequence ID" value="OWK43927.1"/>
    <property type="molecule type" value="Genomic_DNA"/>
</dbReference>
<feature type="region of interest" description="Disordered" evidence="2">
    <location>
        <begin position="1038"/>
        <end position="1065"/>
    </location>
</feature>
<evidence type="ECO:0000313" key="4">
    <source>
        <dbReference type="Proteomes" id="UP000214646"/>
    </source>
</evidence>
<dbReference type="PANTHER" id="PTHR13037:SF24">
    <property type="entry name" value="POLYCOMB PROTEIN PCL-RELATED"/>
    <property type="match status" value="1"/>
</dbReference>
<feature type="compositionally biased region" description="Low complexity" evidence="2">
    <location>
        <begin position="764"/>
        <end position="775"/>
    </location>
</feature>
<feature type="compositionally biased region" description="Polar residues" evidence="2">
    <location>
        <begin position="186"/>
        <end position="195"/>
    </location>
</feature>
<feature type="compositionally biased region" description="Basic and acidic residues" evidence="2">
    <location>
        <begin position="776"/>
        <end position="793"/>
    </location>
</feature>
<feature type="compositionally biased region" description="Low complexity" evidence="2">
    <location>
        <begin position="709"/>
        <end position="721"/>
    </location>
</feature>
<name>A0A225E675_9BACT</name>
<evidence type="ECO:0000256" key="2">
    <source>
        <dbReference type="SAM" id="MobiDB-lite"/>
    </source>
</evidence>